<evidence type="ECO:0000313" key="1">
    <source>
        <dbReference type="EMBL" id="SMD44360.1"/>
    </source>
</evidence>
<dbReference type="AlphaFoldDB" id="A0A1W2H5Y1"/>
<dbReference type="OrthoDB" id="1523307at2"/>
<name>A0A1W2H5Y1_9BACT</name>
<protein>
    <submittedName>
        <fullName evidence="1">Uncharacterized protein</fullName>
    </submittedName>
</protein>
<sequence length="235" mass="27921">MKNLSENWITEGWIDFEYKKYLLLAYLNHVDSQFKEVKLYPPLADLIHHYSKLKSFEENKEGIKASFPKLLQGPNWSEMKMNYKPLFIDDEMMKQLEDIISFSLPQLKSYIEDGKNIYDFLEKEMLIEPIGISPLYQKEGYALLSFDNSKDIFIYRYKVNLFQNSIDTFKGIMMQLIKSVRRSIVNSFEQIKMDLIRTYKELPNPATYSIQCQHKIPLEESFLPISKRLLLKKVE</sequence>
<proteinExistence type="predicted"/>
<dbReference type="RefSeq" id="WP_084121145.1">
    <property type="nucleotide sequence ID" value="NZ_LT838813.1"/>
</dbReference>
<keyword evidence="2" id="KW-1185">Reference proteome</keyword>
<dbReference type="STRING" id="758820.SAMN00777080_2980"/>
<evidence type="ECO:0000313" key="2">
    <source>
        <dbReference type="Proteomes" id="UP000192333"/>
    </source>
</evidence>
<dbReference type="Proteomes" id="UP000192333">
    <property type="component" value="Chromosome I"/>
</dbReference>
<gene>
    <name evidence="1" type="ORF">SAMN00777080_2980</name>
</gene>
<accession>A0A1W2H5Y1</accession>
<organism evidence="1 2">
    <name type="scientific">Aquiflexum balticum DSM 16537</name>
    <dbReference type="NCBI Taxonomy" id="758820"/>
    <lineage>
        <taxon>Bacteria</taxon>
        <taxon>Pseudomonadati</taxon>
        <taxon>Bacteroidota</taxon>
        <taxon>Cytophagia</taxon>
        <taxon>Cytophagales</taxon>
        <taxon>Cyclobacteriaceae</taxon>
        <taxon>Aquiflexum</taxon>
    </lineage>
</organism>
<reference evidence="2" key="1">
    <citation type="submission" date="2017-04" db="EMBL/GenBank/DDBJ databases">
        <authorList>
            <person name="Varghese N."/>
            <person name="Submissions S."/>
        </authorList>
    </citation>
    <scope>NUCLEOTIDE SEQUENCE [LARGE SCALE GENOMIC DNA]</scope>
    <source>
        <strain evidence="2">DSM 16537</strain>
    </source>
</reference>
<dbReference type="EMBL" id="LT838813">
    <property type="protein sequence ID" value="SMD44360.1"/>
    <property type="molecule type" value="Genomic_DNA"/>
</dbReference>